<accession>A0ABR3DCL6</accession>
<keyword evidence="3" id="KW-1185">Reference proteome</keyword>
<reference evidence="2 3" key="1">
    <citation type="submission" date="2023-09" db="EMBL/GenBank/DDBJ databases">
        <title>Multi-omics analysis of a traditional fermented food reveals byproduct-associated fungal strains for waste-to-food upcycling.</title>
        <authorList>
            <consortium name="Lawrence Berkeley National Laboratory"/>
            <person name="Rekdal V.M."/>
            <person name="Villalobos-Escobedo J.M."/>
            <person name="Rodriguez-Valeron N."/>
            <person name="Garcia M.O."/>
            <person name="Vasquez D.P."/>
            <person name="Damayanti I."/>
            <person name="Sorensen P.M."/>
            <person name="Baidoo E.E."/>
            <person name="De Carvalho A.C."/>
            <person name="Riley R."/>
            <person name="Lipzen A."/>
            <person name="He G."/>
            <person name="Yan M."/>
            <person name="Haridas S."/>
            <person name="Daum C."/>
            <person name="Yoshinaga Y."/>
            <person name="Ng V."/>
            <person name="Grigoriev I.V."/>
            <person name="Munk R."/>
            <person name="Nuraida L."/>
            <person name="Wijaya C.H."/>
            <person name="Morales P.-C."/>
            <person name="Keasling J.D."/>
        </authorList>
    </citation>
    <scope>NUCLEOTIDE SEQUENCE [LARGE SCALE GENOMIC DNA]</scope>
    <source>
        <strain evidence="2 3">FGSC 2613</strain>
    </source>
</reference>
<organism evidence="2 3">
    <name type="scientific">Neurospora intermedia</name>
    <dbReference type="NCBI Taxonomy" id="5142"/>
    <lineage>
        <taxon>Eukaryota</taxon>
        <taxon>Fungi</taxon>
        <taxon>Dikarya</taxon>
        <taxon>Ascomycota</taxon>
        <taxon>Pezizomycotina</taxon>
        <taxon>Sordariomycetes</taxon>
        <taxon>Sordariomycetidae</taxon>
        <taxon>Sordariales</taxon>
        <taxon>Sordariaceae</taxon>
        <taxon>Neurospora</taxon>
    </lineage>
</organism>
<dbReference type="Proteomes" id="UP001451303">
    <property type="component" value="Unassembled WGS sequence"/>
</dbReference>
<protein>
    <submittedName>
        <fullName evidence="2">Uncharacterized protein</fullName>
    </submittedName>
</protein>
<evidence type="ECO:0000313" key="3">
    <source>
        <dbReference type="Proteomes" id="UP001451303"/>
    </source>
</evidence>
<feature type="region of interest" description="Disordered" evidence="1">
    <location>
        <begin position="32"/>
        <end position="52"/>
    </location>
</feature>
<sequence length="111" mass="12323">MSQRQSRVGPALERKSTGKAVGFDARLWSESGQGGTLRRHRGGDRGGDSWRGAGRSCTIESARVSSSRWTLRGKTMYRWRGVKLTETWKRLPCLNSGEAGKVDLLSQQQEA</sequence>
<evidence type="ECO:0000313" key="2">
    <source>
        <dbReference type="EMBL" id="KAL0470415.1"/>
    </source>
</evidence>
<evidence type="ECO:0000256" key="1">
    <source>
        <dbReference type="SAM" id="MobiDB-lite"/>
    </source>
</evidence>
<proteinExistence type="predicted"/>
<gene>
    <name evidence="2" type="ORF">QR685DRAFT_442130</name>
</gene>
<comment type="caution">
    <text evidence="2">The sequence shown here is derived from an EMBL/GenBank/DDBJ whole genome shotgun (WGS) entry which is preliminary data.</text>
</comment>
<dbReference type="EMBL" id="JAVLET010000004">
    <property type="protein sequence ID" value="KAL0470415.1"/>
    <property type="molecule type" value="Genomic_DNA"/>
</dbReference>
<name>A0ABR3DCL6_NEUIN</name>